<reference evidence="2 3" key="1">
    <citation type="submission" date="2017-08" db="EMBL/GenBank/DDBJ databases">
        <title>Multipartite genome sequences of Sinorhizobium species nodulating soybeans.</title>
        <authorList>
            <person name="Tian C.F."/>
        </authorList>
    </citation>
    <scope>NUCLEOTIDE SEQUENCE [LARGE SCALE GENOMIC DNA]</scope>
    <source>
        <strain evidence="2 3">CCBAU 05684</strain>
        <plasmid evidence="3">psj05684b</plasmid>
    </source>
</reference>
<dbReference type="Pfam" id="PF23893">
    <property type="entry name" value="Y4YQ_C"/>
    <property type="match status" value="1"/>
</dbReference>
<keyword evidence="2" id="KW-0614">Plasmid</keyword>
<geneLocation type="plasmid" evidence="3">
    <name>psj05684b</name>
</geneLocation>
<dbReference type="Proteomes" id="UP000217211">
    <property type="component" value="Plasmid pSJ05684b"/>
</dbReference>
<feature type="domain" description="YscD/Y4YQ C-terminal" evidence="1">
    <location>
        <begin position="235"/>
        <end position="272"/>
    </location>
</feature>
<sequence>MLQVTRAGRSSDLPLSPGLHSVGGGGQCDLVILGIEPEPAFNLVYSAGADANLLVEALRDGLTVGGRLLEPGDQTSLACGEVIRFSDVECVVQGLAARGARRQNWPMGRRILAAGLLAAAAALLFGLQDNPPAPSKTTEAHVLPEPPLTAEDIVAELREALRLARLPLEVAIASDRSTVRVGAGSPKLPLETRLKLQGILSAVERHSPLPIVDMTSLSSGLSGFVAAVGYTPVKFIIGADGKRYREGEFVSGEWRIEQIQAGRMIVARGGERDVISFEPKVPAMDLRLARAPEGGGT</sequence>
<dbReference type="KEGG" id="esj:SJ05684_b47760"/>
<protein>
    <recommendedName>
        <fullName evidence="1">YscD/Y4YQ C-terminal domain-containing protein</fullName>
    </recommendedName>
</protein>
<dbReference type="AlphaFoldDB" id="A0A249PIL9"/>
<evidence type="ECO:0000313" key="3">
    <source>
        <dbReference type="Proteomes" id="UP000217211"/>
    </source>
</evidence>
<name>A0A249PIL9_9HYPH</name>
<proteinExistence type="predicted"/>
<dbReference type="EMBL" id="CP023068">
    <property type="protein sequence ID" value="ASY65758.1"/>
    <property type="molecule type" value="Genomic_DNA"/>
</dbReference>
<organism evidence="2 3">
    <name type="scientific">Sinorhizobium sojae CCBAU 05684</name>
    <dbReference type="NCBI Taxonomy" id="716928"/>
    <lineage>
        <taxon>Bacteria</taxon>
        <taxon>Pseudomonadati</taxon>
        <taxon>Pseudomonadota</taxon>
        <taxon>Alphaproteobacteria</taxon>
        <taxon>Hyphomicrobiales</taxon>
        <taxon>Rhizobiaceae</taxon>
        <taxon>Sinorhizobium/Ensifer group</taxon>
        <taxon>Sinorhizobium</taxon>
    </lineage>
</organism>
<gene>
    <name evidence="2" type="ORF">SJ05684_b47760</name>
</gene>
<evidence type="ECO:0000313" key="2">
    <source>
        <dbReference type="EMBL" id="ASY65758.1"/>
    </source>
</evidence>
<keyword evidence="3" id="KW-1185">Reference proteome</keyword>
<dbReference type="STRING" id="716928.GCA_000261485_03792"/>
<dbReference type="eggNOG" id="ENOG5030YSB">
    <property type="taxonomic scope" value="Bacteria"/>
</dbReference>
<evidence type="ECO:0000259" key="1">
    <source>
        <dbReference type="Pfam" id="PF23893"/>
    </source>
</evidence>
<accession>A0A249PIL9</accession>
<dbReference type="InterPro" id="IPR057770">
    <property type="entry name" value="YscD/Y4YQ_C"/>
</dbReference>